<feature type="compositionally biased region" description="Polar residues" evidence="9">
    <location>
        <begin position="1397"/>
        <end position="1424"/>
    </location>
</feature>
<dbReference type="GO" id="GO:0000122">
    <property type="term" value="P:negative regulation of transcription by RNA polymerase II"/>
    <property type="evidence" value="ECO:0007669"/>
    <property type="project" value="TreeGrafter"/>
</dbReference>
<feature type="region of interest" description="Disordered" evidence="9">
    <location>
        <begin position="622"/>
        <end position="691"/>
    </location>
</feature>
<feature type="compositionally biased region" description="Pro residues" evidence="9">
    <location>
        <begin position="401"/>
        <end position="417"/>
    </location>
</feature>
<evidence type="ECO:0000313" key="13">
    <source>
        <dbReference type="Proteomes" id="UP000019462"/>
    </source>
</evidence>
<reference evidence="12 13" key="1">
    <citation type="journal article" date="2014" name="Genome Announc.">
        <title>Genome sequence of the basidiomycetous fungus Pseudozyma aphidis DSM70725, an efficient producer of biosurfactant mannosylerythritol lipids.</title>
        <authorList>
            <person name="Lorenz S."/>
            <person name="Guenther M."/>
            <person name="Grumaz C."/>
            <person name="Rupp S."/>
            <person name="Zibek S."/>
            <person name="Sohn K."/>
        </authorList>
    </citation>
    <scope>NUCLEOTIDE SEQUENCE [LARGE SCALE GENOMIC DNA]</scope>
    <source>
        <strain evidence="13">ATCC 32657 / CBS 517.83 / DSM 70725 / JCM 10318 / NBRC 10182 / NRRL Y-7954 / St-0401</strain>
    </source>
</reference>
<dbReference type="OrthoDB" id="515401at2759"/>
<feature type="region of interest" description="Disordered" evidence="9">
    <location>
        <begin position="1576"/>
        <end position="1695"/>
    </location>
</feature>
<dbReference type="PANTHER" id="PTHR10071">
    <property type="entry name" value="TRANSCRIPTION FACTOR GATA FAMILY MEMBER"/>
    <property type="match status" value="1"/>
</dbReference>
<dbReference type="PANTHER" id="PTHR10071:SF281">
    <property type="entry name" value="BOX A-BINDING FACTOR-RELATED"/>
    <property type="match status" value="1"/>
</dbReference>
<evidence type="ECO:0000256" key="3">
    <source>
        <dbReference type="ARBA" id="ARBA00022771"/>
    </source>
</evidence>
<feature type="compositionally biased region" description="Gly residues" evidence="9">
    <location>
        <begin position="1618"/>
        <end position="1629"/>
    </location>
</feature>
<keyword evidence="5" id="KW-0805">Transcription regulation</keyword>
<accession>W3VUJ3</accession>
<feature type="compositionally biased region" description="Polar residues" evidence="9">
    <location>
        <begin position="467"/>
        <end position="477"/>
    </location>
</feature>
<dbReference type="SUPFAM" id="SSF57716">
    <property type="entry name" value="Glucocorticoid receptor-like (DNA-binding domain)"/>
    <property type="match status" value="1"/>
</dbReference>
<dbReference type="HOGENOM" id="CLU_002662_0_0_1"/>
<feature type="region of interest" description="Disordered" evidence="9">
    <location>
        <begin position="739"/>
        <end position="802"/>
    </location>
</feature>
<feature type="region of interest" description="Disordered" evidence="9">
    <location>
        <begin position="1264"/>
        <end position="1295"/>
    </location>
</feature>
<comment type="subcellular location">
    <subcellularLocation>
        <location evidence="1">Nucleus</location>
    </subcellularLocation>
</comment>
<dbReference type="GO" id="GO:0000978">
    <property type="term" value="F:RNA polymerase II cis-regulatory region sequence-specific DNA binding"/>
    <property type="evidence" value="ECO:0007669"/>
    <property type="project" value="TreeGrafter"/>
</dbReference>
<dbReference type="InterPro" id="IPR013088">
    <property type="entry name" value="Znf_NHR/GATA"/>
</dbReference>
<feature type="compositionally biased region" description="Gly residues" evidence="9">
    <location>
        <begin position="1490"/>
        <end position="1507"/>
    </location>
</feature>
<feature type="compositionally biased region" description="Acidic residues" evidence="9">
    <location>
        <begin position="787"/>
        <end position="797"/>
    </location>
</feature>
<dbReference type="Pfam" id="PF08550">
    <property type="entry name" value="GATA_AreA"/>
    <property type="match status" value="1"/>
</dbReference>
<feature type="compositionally biased region" description="Polar residues" evidence="9">
    <location>
        <begin position="622"/>
        <end position="643"/>
    </location>
</feature>
<dbReference type="CDD" id="cd00202">
    <property type="entry name" value="ZnF_GATA"/>
    <property type="match status" value="1"/>
</dbReference>
<evidence type="ECO:0000256" key="9">
    <source>
        <dbReference type="SAM" id="MobiDB-lite"/>
    </source>
</evidence>
<feature type="compositionally biased region" description="Basic residues" evidence="9">
    <location>
        <begin position="205"/>
        <end position="219"/>
    </location>
</feature>
<feature type="region of interest" description="Disordered" evidence="9">
    <location>
        <begin position="526"/>
        <end position="603"/>
    </location>
</feature>
<feature type="chain" id="PRO_5004833424" description="GATA-type domain-containing protein" evidence="10">
    <location>
        <begin position="21"/>
        <end position="1758"/>
    </location>
</feature>
<feature type="domain" description="GATA-type" evidence="11">
    <location>
        <begin position="1525"/>
        <end position="1578"/>
    </location>
</feature>
<evidence type="ECO:0000256" key="2">
    <source>
        <dbReference type="ARBA" id="ARBA00022723"/>
    </source>
</evidence>
<feature type="compositionally biased region" description="Basic residues" evidence="9">
    <location>
        <begin position="122"/>
        <end position="131"/>
    </location>
</feature>
<keyword evidence="13" id="KW-1185">Reference proteome</keyword>
<dbReference type="PRINTS" id="PR00619">
    <property type="entry name" value="GATAZNFINGER"/>
</dbReference>
<feature type="region of interest" description="Disordered" evidence="9">
    <location>
        <begin position="121"/>
        <end position="166"/>
    </location>
</feature>
<protein>
    <recommendedName>
        <fullName evidence="11">GATA-type domain-containing protein</fullName>
    </recommendedName>
</protein>
<feature type="compositionally biased region" description="Low complexity" evidence="9">
    <location>
        <begin position="855"/>
        <end position="887"/>
    </location>
</feature>
<evidence type="ECO:0000256" key="8">
    <source>
        <dbReference type="PROSITE-ProRule" id="PRU00094"/>
    </source>
</evidence>
<organism evidence="12 13">
    <name type="scientific">Moesziomyces aphidis</name>
    <name type="common">Pseudozyma aphidis</name>
    <dbReference type="NCBI Taxonomy" id="84754"/>
    <lineage>
        <taxon>Eukaryota</taxon>
        <taxon>Fungi</taxon>
        <taxon>Dikarya</taxon>
        <taxon>Basidiomycota</taxon>
        <taxon>Ustilaginomycotina</taxon>
        <taxon>Ustilaginomycetes</taxon>
        <taxon>Ustilaginales</taxon>
        <taxon>Ustilaginaceae</taxon>
        <taxon>Moesziomyces</taxon>
    </lineage>
</organism>
<keyword evidence="6" id="KW-0804">Transcription</keyword>
<keyword evidence="10" id="KW-0732">Signal</keyword>
<feature type="compositionally biased region" description="Low complexity" evidence="9">
    <location>
        <begin position="662"/>
        <end position="687"/>
    </location>
</feature>
<feature type="region of interest" description="Disordered" evidence="9">
    <location>
        <begin position="855"/>
        <end position="964"/>
    </location>
</feature>
<feature type="compositionally biased region" description="Basic residues" evidence="9">
    <location>
        <begin position="154"/>
        <end position="166"/>
    </location>
</feature>
<dbReference type="InterPro" id="IPR039355">
    <property type="entry name" value="Transcription_factor_GATA"/>
</dbReference>
<feature type="compositionally biased region" description="Low complexity" evidence="9">
    <location>
        <begin position="1449"/>
        <end position="1467"/>
    </location>
</feature>
<dbReference type="Gene3D" id="3.30.50.10">
    <property type="entry name" value="Erythroid Transcription Factor GATA-1, subunit A"/>
    <property type="match status" value="1"/>
</dbReference>
<evidence type="ECO:0000256" key="5">
    <source>
        <dbReference type="ARBA" id="ARBA00023015"/>
    </source>
</evidence>
<feature type="compositionally biased region" description="Polar residues" evidence="9">
    <location>
        <begin position="349"/>
        <end position="359"/>
    </location>
</feature>
<keyword evidence="7" id="KW-0539">Nucleus</keyword>
<dbReference type="InterPro" id="IPR013860">
    <property type="entry name" value="AreA_GATA"/>
</dbReference>
<dbReference type="FunFam" id="3.30.50.10:FF:000007">
    <property type="entry name" value="Nitrogen regulatory AreA, N-terminal"/>
    <property type="match status" value="1"/>
</dbReference>
<keyword evidence="2" id="KW-0479">Metal-binding</keyword>
<evidence type="ECO:0000256" key="6">
    <source>
        <dbReference type="ARBA" id="ARBA00023163"/>
    </source>
</evidence>
<keyword evidence="4" id="KW-0862">Zinc</keyword>
<dbReference type="GO" id="GO:0000981">
    <property type="term" value="F:DNA-binding transcription factor activity, RNA polymerase II-specific"/>
    <property type="evidence" value="ECO:0007669"/>
    <property type="project" value="TreeGrafter"/>
</dbReference>
<feature type="compositionally biased region" description="Basic and acidic residues" evidence="9">
    <location>
        <begin position="745"/>
        <end position="755"/>
    </location>
</feature>
<gene>
    <name evidence="12" type="ORF">PaG_00949</name>
</gene>
<feature type="region of interest" description="Disordered" evidence="9">
    <location>
        <begin position="391"/>
        <end position="514"/>
    </location>
</feature>
<dbReference type="SMART" id="SM00401">
    <property type="entry name" value="ZnF_GATA"/>
    <property type="match status" value="1"/>
</dbReference>
<comment type="caution">
    <text evidence="12">The sequence shown here is derived from an EMBL/GenBank/DDBJ whole genome shotgun (WGS) entry which is preliminary data.</text>
</comment>
<feature type="compositionally biased region" description="Low complexity" evidence="9">
    <location>
        <begin position="1601"/>
        <end position="1617"/>
    </location>
</feature>
<sequence>MAPAALALLALVPAAPSSHCGEGTGFNCDPASHAAGRLCQPATEKLGLAESTSPTTAFATVDLASSLARVAPALWLAVIQRELSAAFKSKGRRDQEFGSLPTEALTASAWISQALPTARTHTAYRSRRRGHGLQADDGCTVAPPALDSDDKSHRSSHRQRIARHPAHLHPPQFASALPSTLARPCLFKHRIGSIRKPLRSGIAHASHHRQAHRTLRRVAARPSGHRSIPASSYSMAGRLHRSTSSCLVSTPFVPTSSSAKRLPHLSALASSSALILICTLAPLTLSIRTTAMRRFDPHLSSIVQRSSIVLPGTPPQSGTTTPLTDELLQDTSLITSTVHVDAADKLAPQSGSTASSLSTETDKPRSTAPHHHSILAHYQHRASLASLRTSRPLSYYDPGENKPPTPPWADALPPPSGPGSIDNLLDSSAAMSQGPSMPQMSLLSQAMQQHLTRQQMDAMASHDPNAASATHTPSGSALPSPALAGPGSPFSYGPMPAGADAASRPSFPHQGSFGAAAAQMPFGSYMSQSHSRRASGYATNPHSAAPSAGPSRSSSPSRAAHAPLDATSDLASHPARSFSGASQAGPEYGTSFGSQRTHTNGVPHVMPVHSNPAAMAGPGSWTGQQGLSYAPTPQNSFVPNQSAMLPPHHFQPASHQQASLYLHQPPSHPQHPQHLQQHPQHAQPLALSHQQAAQFSNYRGGPDALLSPEAVTSADFAGFFASAGGATAAAAAAGAAPLTAPSAAESRRSTQDSRSRQSTAAFPDELGVDALPGNLNMSRRGSAGAEDAADDEDLDPDEMSKKDPLATQVWKMYAKQRSQLPNGARMENLTWRMMAMTLRKKKEQEAAEAKLALEAQSNASRSHASSARHSPTLSSKSAGGSRRSSGSFPGDPAAFAGGFTAIQSDASDVPEQRSRAASGAGANAVKGKTRFAEVIQQEEEERGRRGRSPRTPESAATPAGAVDIVDWRMKSKSRSRSRSVSAMDVDWRGVSRSRSRAPMRLDTIDDEGNMDGAALFSRSAPNANAFDGFNFADLAQFDGTDAFGAFDSALDTDDFSDLLRPNGANASHMPGYGGASASGSARRTSSAARKVQMQNAFRSAANTDLFGAESDAWSAAEAESSRAAELRKASMDMASIGAANSFGAPFSTLDSIPGIGDFVSIAANQHPEYGFLPRLVRKTSFDHKVRERSMSRGPRRDQLAAEAANNRKRPFRDDLSPARPPMQIPITIDQRIAAGLSRNIASLGSRGAPTSSLSLSSVPSGSFDFAVPQPGSHPHQQLPLGANTALGHPTNRSHETATDFDSLLETLASQAGTPTTNLMTGASASPQTALGSGSGASPITLPNGAAAAGQQNPADLEAIMNMFYNSDAGLGGPQPSFTHINPNQVFGGPIDNMASSLGNLTASGDEASSNWTYSPSSGAPSNAATPPGLQHHGQYHRSPLSGSAKRELALAPESSASAASRSNASPSMQAIQKAAAMSEASRGKKVGSGPMPGGPGEAARGGPGAGPGPSVNLKDLPSASSMATADPPTVCSNCHTTKTPLWRRDPEGQPLCNACGLFLKLHGVVRPLSLKTDVIKKRNRASGAQRADARGRGSSGGGSGNANIAPAGGANGTAKNGTGSGNAGSGQGSGRSRTNTNVSVAGIRTGNVPIAPAPTPPVSSPGSTGLGSSAKVEKRQRNKLSKRDGSSPSDSARPPFAAAEFFAWGPLRRHSSLRIPTARDPPTPRCPTKDTLQAKCIGASTPATVRQQDAMPNEVAAV</sequence>
<dbReference type="GO" id="GO:0045944">
    <property type="term" value="P:positive regulation of transcription by RNA polymerase II"/>
    <property type="evidence" value="ECO:0007669"/>
    <property type="project" value="TreeGrafter"/>
</dbReference>
<dbReference type="GO" id="GO:0008270">
    <property type="term" value="F:zinc ion binding"/>
    <property type="evidence" value="ECO:0007669"/>
    <property type="project" value="UniProtKB-KW"/>
</dbReference>
<dbReference type="EMBL" id="AWNI01000005">
    <property type="protein sequence ID" value="ETS64487.1"/>
    <property type="molecule type" value="Genomic_DNA"/>
</dbReference>
<keyword evidence="3 8" id="KW-0863">Zinc-finger</keyword>
<feature type="region of interest" description="Disordered" evidence="9">
    <location>
        <begin position="1185"/>
        <end position="1219"/>
    </location>
</feature>
<evidence type="ECO:0000313" key="12">
    <source>
        <dbReference type="EMBL" id="ETS64487.1"/>
    </source>
</evidence>
<dbReference type="Proteomes" id="UP000019462">
    <property type="component" value="Unassembled WGS sequence"/>
</dbReference>
<feature type="region of interest" description="Disordered" evidence="9">
    <location>
        <begin position="204"/>
        <end position="231"/>
    </location>
</feature>
<feature type="compositionally biased region" description="Low complexity" evidence="9">
    <location>
        <begin position="541"/>
        <end position="563"/>
    </location>
</feature>
<feature type="compositionally biased region" description="Polar residues" evidence="9">
    <location>
        <begin position="591"/>
        <end position="600"/>
    </location>
</feature>
<feature type="compositionally biased region" description="Basic and acidic residues" evidence="9">
    <location>
        <begin position="1671"/>
        <end position="1685"/>
    </location>
</feature>
<evidence type="ECO:0000256" key="1">
    <source>
        <dbReference type="ARBA" id="ARBA00004123"/>
    </source>
</evidence>
<feature type="compositionally biased region" description="Low complexity" evidence="9">
    <location>
        <begin position="1660"/>
        <end position="1670"/>
    </location>
</feature>
<proteinExistence type="predicted"/>
<dbReference type="PROSITE" id="PS50114">
    <property type="entry name" value="GATA_ZN_FINGER_2"/>
    <property type="match status" value="1"/>
</dbReference>
<feature type="compositionally biased region" description="Basic and acidic residues" evidence="9">
    <location>
        <begin position="1185"/>
        <end position="1199"/>
    </location>
</feature>
<evidence type="ECO:0000256" key="7">
    <source>
        <dbReference type="ARBA" id="ARBA00023242"/>
    </source>
</evidence>
<dbReference type="InterPro" id="IPR000679">
    <property type="entry name" value="Znf_GATA"/>
</dbReference>
<feature type="region of interest" description="Disordered" evidence="9">
    <location>
        <begin position="344"/>
        <end position="371"/>
    </location>
</feature>
<evidence type="ECO:0000256" key="4">
    <source>
        <dbReference type="ARBA" id="ARBA00022833"/>
    </source>
</evidence>
<evidence type="ECO:0000259" key="11">
    <source>
        <dbReference type="PROSITE" id="PS50114"/>
    </source>
</evidence>
<dbReference type="GO" id="GO:0005634">
    <property type="term" value="C:nucleus"/>
    <property type="evidence" value="ECO:0007669"/>
    <property type="project" value="UniProtKB-SubCell"/>
</dbReference>
<evidence type="ECO:0000256" key="10">
    <source>
        <dbReference type="SAM" id="SignalP"/>
    </source>
</evidence>
<feature type="region of interest" description="Disordered" evidence="9">
    <location>
        <begin position="1397"/>
        <end position="1532"/>
    </location>
</feature>
<dbReference type="PROSITE" id="PS00344">
    <property type="entry name" value="GATA_ZN_FINGER_1"/>
    <property type="match status" value="1"/>
</dbReference>
<dbReference type="Pfam" id="PF00320">
    <property type="entry name" value="GATA"/>
    <property type="match status" value="1"/>
</dbReference>
<name>W3VUJ3_MOEAP</name>
<feature type="compositionally biased region" description="Polar residues" evidence="9">
    <location>
        <begin position="425"/>
        <end position="455"/>
    </location>
</feature>
<feature type="signal peptide" evidence="10">
    <location>
        <begin position="1"/>
        <end position="20"/>
    </location>
</feature>